<keyword evidence="1" id="KW-0812">Transmembrane</keyword>
<dbReference type="Pfam" id="PF25589">
    <property type="entry name" value="DUF7935"/>
    <property type="match status" value="1"/>
</dbReference>
<proteinExistence type="predicted"/>
<gene>
    <name evidence="2" type="ORF">SAE01_09500</name>
</gene>
<protein>
    <submittedName>
        <fullName evidence="2">Uncharacterized protein</fullName>
    </submittedName>
</protein>
<keyword evidence="1" id="KW-0472">Membrane</keyword>
<evidence type="ECO:0000256" key="1">
    <source>
        <dbReference type="SAM" id="Phobius"/>
    </source>
</evidence>
<comment type="caution">
    <text evidence="2">The sequence shown here is derived from an EMBL/GenBank/DDBJ whole genome shotgun (WGS) entry which is preliminary data.</text>
</comment>
<accession>A0A512B912</accession>
<name>A0A512B912_9BACT</name>
<organism evidence="2 3">
    <name type="scientific">Segetibacter aerophilus</name>
    <dbReference type="NCBI Taxonomy" id="670293"/>
    <lineage>
        <taxon>Bacteria</taxon>
        <taxon>Pseudomonadati</taxon>
        <taxon>Bacteroidota</taxon>
        <taxon>Chitinophagia</taxon>
        <taxon>Chitinophagales</taxon>
        <taxon>Chitinophagaceae</taxon>
        <taxon>Segetibacter</taxon>
    </lineage>
</organism>
<dbReference type="OrthoDB" id="1493032at2"/>
<dbReference type="AlphaFoldDB" id="A0A512B912"/>
<reference evidence="2 3" key="1">
    <citation type="submission" date="2019-07" db="EMBL/GenBank/DDBJ databases">
        <title>Whole genome shotgun sequence of Segetibacter aerophilus NBRC 106135.</title>
        <authorList>
            <person name="Hosoyama A."/>
            <person name="Uohara A."/>
            <person name="Ohji S."/>
            <person name="Ichikawa N."/>
        </authorList>
    </citation>
    <scope>NUCLEOTIDE SEQUENCE [LARGE SCALE GENOMIC DNA]</scope>
    <source>
        <strain evidence="2 3">NBRC 106135</strain>
    </source>
</reference>
<feature type="transmembrane region" description="Helical" evidence="1">
    <location>
        <begin position="6"/>
        <end position="25"/>
    </location>
</feature>
<keyword evidence="3" id="KW-1185">Reference proteome</keyword>
<keyword evidence="1" id="KW-1133">Transmembrane helix</keyword>
<dbReference type="RefSeq" id="WP_147202511.1">
    <property type="nucleotide sequence ID" value="NZ_BJYT01000002.1"/>
</dbReference>
<dbReference type="InterPro" id="IPR057695">
    <property type="entry name" value="DUF7935"/>
</dbReference>
<evidence type="ECO:0000313" key="3">
    <source>
        <dbReference type="Proteomes" id="UP000321513"/>
    </source>
</evidence>
<evidence type="ECO:0000313" key="2">
    <source>
        <dbReference type="EMBL" id="GEO08454.1"/>
    </source>
</evidence>
<dbReference type="EMBL" id="BJYT01000002">
    <property type="protein sequence ID" value="GEO08454.1"/>
    <property type="molecule type" value="Genomic_DNA"/>
</dbReference>
<dbReference type="Proteomes" id="UP000321513">
    <property type="component" value="Unassembled WGS sequence"/>
</dbReference>
<sequence length="170" mass="19142">MENSTAVLITIIVLLIGILVAFVLMKDKKKNGKAEDGENLDASTRTMRLQAYERLTLLVDRIALPNLISRVNQNGVSAREMQMLLTRGVKEEFDYNITQQIYVSPEAWNALKNLKEQNMLVINQLASALPPNATGLDLNKLLLEYLMTDKKGQLHEVVSEVLSYEAKKLL</sequence>